<protein>
    <recommendedName>
        <fullName evidence="1">Protein kinase domain-containing protein</fullName>
    </recommendedName>
</protein>
<dbReference type="PROSITE" id="PS50011">
    <property type="entry name" value="PROTEIN_KINASE_DOM"/>
    <property type="match status" value="1"/>
</dbReference>
<organism evidence="2 3">
    <name type="scientific">Petrolisthes cinctipes</name>
    <name type="common">Flat porcelain crab</name>
    <dbReference type="NCBI Taxonomy" id="88211"/>
    <lineage>
        <taxon>Eukaryota</taxon>
        <taxon>Metazoa</taxon>
        <taxon>Ecdysozoa</taxon>
        <taxon>Arthropoda</taxon>
        <taxon>Crustacea</taxon>
        <taxon>Multicrustacea</taxon>
        <taxon>Malacostraca</taxon>
        <taxon>Eumalacostraca</taxon>
        <taxon>Eucarida</taxon>
        <taxon>Decapoda</taxon>
        <taxon>Pleocyemata</taxon>
        <taxon>Anomura</taxon>
        <taxon>Galatheoidea</taxon>
        <taxon>Porcellanidae</taxon>
        <taxon>Petrolisthes</taxon>
    </lineage>
</organism>
<keyword evidence="3" id="KW-1185">Reference proteome</keyword>
<gene>
    <name evidence="2" type="ORF">Pcinc_034469</name>
</gene>
<comment type="caution">
    <text evidence="2">The sequence shown here is derived from an EMBL/GenBank/DDBJ whole genome shotgun (WGS) entry which is preliminary data.</text>
</comment>
<feature type="domain" description="Protein kinase" evidence="1">
    <location>
        <begin position="1"/>
        <end position="202"/>
    </location>
</feature>
<evidence type="ECO:0000259" key="1">
    <source>
        <dbReference type="PROSITE" id="PS50011"/>
    </source>
</evidence>
<dbReference type="EMBL" id="JAWQEG010005031">
    <property type="protein sequence ID" value="KAK3859426.1"/>
    <property type="molecule type" value="Genomic_DNA"/>
</dbReference>
<dbReference type="AlphaFoldDB" id="A0AAE1EQA0"/>
<reference evidence="2" key="1">
    <citation type="submission" date="2023-10" db="EMBL/GenBank/DDBJ databases">
        <title>Genome assemblies of two species of porcelain crab, Petrolisthes cinctipes and Petrolisthes manimaculis (Anomura: Porcellanidae).</title>
        <authorList>
            <person name="Angst P."/>
        </authorList>
    </citation>
    <scope>NUCLEOTIDE SEQUENCE</scope>
    <source>
        <strain evidence="2">PB745_01</strain>
        <tissue evidence="2">Gill</tissue>
    </source>
</reference>
<dbReference type="Gene3D" id="1.10.510.10">
    <property type="entry name" value="Transferase(Phosphotransferase) domain 1"/>
    <property type="match status" value="1"/>
</dbReference>
<proteinExistence type="predicted"/>
<evidence type="ECO:0000313" key="2">
    <source>
        <dbReference type="EMBL" id="KAK3859426.1"/>
    </source>
</evidence>
<dbReference type="SUPFAM" id="SSF56112">
    <property type="entry name" value="Protein kinase-like (PK-like)"/>
    <property type="match status" value="1"/>
</dbReference>
<dbReference type="InterPro" id="IPR000719">
    <property type="entry name" value="Prot_kinase_dom"/>
</dbReference>
<dbReference type="Proteomes" id="UP001286313">
    <property type="component" value="Unassembled WGS sequence"/>
</dbReference>
<sequence>MTLHDKDLEQVLHERCPSVLARIVIMREVCRLVDAMHNNGFAHNDLCMSKVSVNIPSTQERNDERRKEEKGTEIARREDLDTKVMLFGVRFMRPLGDSAYFKIIWETSRDRETMRARCYPWLAPGLFTFCQKSSRAADVYSLGYLGRQLLAPHPHPLSSILRECLGPVKTRPSVPQLFHVFDNEVTHLTSNLVGHGGSKRPS</sequence>
<dbReference type="InterPro" id="IPR011009">
    <property type="entry name" value="Kinase-like_dom_sf"/>
</dbReference>
<dbReference type="GO" id="GO:0004672">
    <property type="term" value="F:protein kinase activity"/>
    <property type="evidence" value="ECO:0007669"/>
    <property type="project" value="InterPro"/>
</dbReference>
<accession>A0AAE1EQA0</accession>
<dbReference type="GO" id="GO:0005524">
    <property type="term" value="F:ATP binding"/>
    <property type="evidence" value="ECO:0007669"/>
    <property type="project" value="InterPro"/>
</dbReference>
<name>A0AAE1EQA0_PETCI</name>
<evidence type="ECO:0000313" key="3">
    <source>
        <dbReference type="Proteomes" id="UP001286313"/>
    </source>
</evidence>